<proteinExistence type="predicted"/>
<reference evidence="2 3" key="1">
    <citation type="submission" date="2018-05" db="EMBL/GenBank/DDBJ databases">
        <title>Draft genome sequence of Scytalidium lignicola DSM 105466, a ubiquitous saprotrophic fungus.</title>
        <authorList>
            <person name="Buettner E."/>
            <person name="Gebauer A.M."/>
            <person name="Hofrichter M."/>
            <person name="Liers C."/>
            <person name="Kellner H."/>
        </authorList>
    </citation>
    <scope>NUCLEOTIDE SEQUENCE [LARGE SCALE GENOMIC DNA]</scope>
    <source>
        <strain evidence="2 3">DSM 105466</strain>
    </source>
</reference>
<feature type="non-terminal residue" evidence="2">
    <location>
        <position position="76"/>
    </location>
</feature>
<feature type="non-terminal residue" evidence="2">
    <location>
        <position position="1"/>
    </location>
</feature>
<organism evidence="2 3">
    <name type="scientific">Scytalidium lignicola</name>
    <name type="common">Hyphomycete</name>
    <dbReference type="NCBI Taxonomy" id="5539"/>
    <lineage>
        <taxon>Eukaryota</taxon>
        <taxon>Fungi</taxon>
        <taxon>Dikarya</taxon>
        <taxon>Ascomycota</taxon>
        <taxon>Pezizomycotina</taxon>
        <taxon>Leotiomycetes</taxon>
        <taxon>Leotiomycetes incertae sedis</taxon>
        <taxon>Scytalidium</taxon>
    </lineage>
</organism>
<feature type="compositionally biased region" description="Polar residues" evidence="1">
    <location>
        <begin position="32"/>
        <end position="46"/>
    </location>
</feature>
<evidence type="ECO:0000256" key="1">
    <source>
        <dbReference type="SAM" id="MobiDB-lite"/>
    </source>
</evidence>
<comment type="caution">
    <text evidence="2">The sequence shown here is derived from an EMBL/GenBank/DDBJ whole genome shotgun (WGS) entry which is preliminary data.</text>
</comment>
<name>A0A3E2GRR8_SCYLI</name>
<feature type="compositionally biased region" description="Low complexity" evidence="1">
    <location>
        <begin position="13"/>
        <end position="31"/>
    </location>
</feature>
<keyword evidence="3" id="KW-1185">Reference proteome</keyword>
<evidence type="ECO:0000313" key="2">
    <source>
        <dbReference type="EMBL" id="RFU23776.1"/>
    </source>
</evidence>
<evidence type="ECO:0000313" key="3">
    <source>
        <dbReference type="Proteomes" id="UP000258309"/>
    </source>
</evidence>
<feature type="region of interest" description="Disordered" evidence="1">
    <location>
        <begin position="1"/>
        <end position="76"/>
    </location>
</feature>
<feature type="compositionally biased region" description="Basic and acidic residues" evidence="1">
    <location>
        <begin position="65"/>
        <end position="76"/>
    </location>
</feature>
<gene>
    <name evidence="2" type="ORF">B7463_g12562</name>
</gene>
<dbReference type="EMBL" id="NCSJ02000618">
    <property type="protein sequence ID" value="RFU23776.1"/>
    <property type="molecule type" value="Genomic_DNA"/>
</dbReference>
<sequence length="76" mass="8008">MSIAQSPPNALPAPRSSEASVSPSSSTSTVRAQNTQPGQHSPSLPQSAPDRPGHPAPYCACESTRTVERRRREAPS</sequence>
<dbReference type="AlphaFoldDB" id="A0A3E2GRR8"/>
<accession>A0A3E2GRR8</accession>
<protein>
    <submittedName>
        <fullName evidence="2">Uncharacterized protein</fullName>
    </submittedName>
</protein>
<dbReference type="Proteomes" id="UP000258309">
    <property type="component" value="Unassembled WGS sequence"/>
</dbReference>